<sequence length="234" mass="23734">MTVAPAGCFGLRRAAAGLAAESWDVVTAGADFACAGTDFRSDGADFDADGPDFGPDGLELCPDGLELCPAGPDFDAAELDFCPAGPELCPAGPELCAAGPDFGAGDAELSAAEPEFRSARPDFDPAEPDPAADADPADAPEPAGFARCPSDRSDRLRGGFTSVTSPAEKDSTSFDPVGRTWMKSPSAGSSRATTRPDRPSVTPTAAAVNHTIGALPAASSSRRPRISSDDSGRA</sequence>
<dbReference type="EMBL" id="BAAAUX010000012">
    <property type="protein sequence ID" value="GAA2790062.1"/>
    <property type="molecule type" value="Genomic_DNA"/>
</dbReference>
<evidence type="ECO:0000313" key="2">
    <source>
        <dbReference type="EMBL" id="GAA2790062.1"/>
    </source>
</evidence>
<evidence type="ECO:0000313" key="3">
    <source>
        <dbReference type="Proteomes" id="UP001500979"/>
    </source>
</evidence>
<evidence type="ECO:0000256" key="1">
    <source>
        <dbReference type="SAM" id="MobiDB-lite"/>
    </source>
</evidence>
<keyword evidence="3" id="KW-1185">Reference proteome</keyword>
<gene>
    <name evidence="2" type="ORF">GCM10010470_25890</name>
</gene>
<name>A0ABN3VBW3_9PSEU</name>
<accession>A0ABN3VBW3</accession>
<protein>
    <submittedName>
        <fullName evidence="2">Uncharacterized protein</fullName>
    </submittedName>
</protein>
<proteinExistence type="predicted"/>
<feature type="compositionally biased region" description="Acidic residues" evidence="1">
    <location>
        <begin position="124"/>
        <end position="138"/>
    </location>
</feature>
<organism evidence="2 3">
    <name type="scientific">Saccharopolyspora taberi</name>
    <dbReference type="NCBI Taxonomy" id="60895"/>
    <lineage>
        <taxon>Bacteria</taxon>
        <taxon>Bacillati</taxon>
        <taxon>Actinomycetota</taxon>
        <taxon>Actinomycetes</taxon>
        <taxon>Pseudonocardiales</taxon>
        <taxon>Pseudonocardiaceae</taxon>
        <taxon>Saccharopolyspora</taxon>
    </lineage>
</organism>
<feature type="region of interest" description="Disordered" evidence="1">
    <location>
        <begin position="110"/>
        <end position="234"/>
    </location>
</feature>
<reference evidence="2 3" key="1">
    <citation type="journal article" date="2019" name="Int. J. Syst. Evol. Microbiol.">
        <title>The Global Catalogue of Microorganisms (GCM) 10K type strain sequencing project: providing services to taxonomists for standard genome sequencing and annotation.</title>
        <authorList>
            <consortium name="The Broad Institute Genomics Platform"/>
            <consortium name="The Broad Institute Genome Sequencing Center for Infectious Disease"/>
            <person name="Wu L."/>
            <person name="Ma J."/>
        </authorList>
    </citation>
    <scope>NUCLEOTIDE SEQUENCE [LARGE SCALE GENOMIC DNA]</scope>
    <source>
        <strain evidence="2 3">JCM 9383</strain>
    </source>
</reference>
<feature type="compositionally biased region" description="Basic and acidic residues" evidence="1">
    <location>
        <begin position="114"/>
        <end position="123"/>
    </location>
</feature>
<comment type="caution">
    <text evidence="2">The sequence shown here is derived from an EMBL/GenBank/DDBJ whole genome shotgun (WGS) entry which is preliminary data.</text>
</comment>
<dbReference type="Proteomes" id="UP001500979">
    <property type="component" value="Unassembled WGS sequence"/>
</dbReference>